<dbReference type="EMBL" id="JABAGO010000019">
    <property type="protein sequence ID" value="NME98847.1"/>
    <property type="molecule type" value="Genomic_DNA"/>
</dbReference>
<evidence type="ECO:0000313" key="2">
    <source>
        <dbReference type="Proteomes" id="UP000561326"/>
    </source>
</evidence>
<proteinExistence type="predicted"/>
<comment type="caution">
    <text evidence="1">The sequence shown here is derived from an EMBL/GenBank/DDBJ whole genome shotgun (WGS) entry which is preliminary data.</text>
</comment>
<name>A0A848CYD7_ANEAE</name>
<protein>
    <submittedName>
        <fullName evidence="1">Uncharacterized protein</fullName>
    </submittedName>
</protein>
<reference evidence="1 2" key="1">
    <citation type="submission" date="2020-04" db="EMBL/GenBank/DDBJ databases">
        <authorList>
            <person name="Hitch T.C.A."/>
            <person name="Wylensek D."/>
            <person name="Clavel T."/>
        </authorList>
    </citation>
    <scope>NUCLEOTIDE SEQUENCE [LARGE SCALE GENOMIC DNA]</scope>
    <source>
        <strain evidence="1 2">WB01_D5_05</strain>
    </source>
</reference>
<gene>
    <name evidence="1" type="ORF">HF838_11300</name>
</gene>
<dbReference type="GeneID" id="92839062"/>
<evidence type="ECO:0000313" key="1">
    <source>
        <dbReference type="EMBL" id="NME98847.1"/>
    </source>
</evidence>
<dbReference type="AlphaFoldDB" id="A0A848CYD7"/>
<sequence length="81" mass="9133">MDIQERSEILRQHENYCYRISFYLVQDEQLSIQATIAALLDLAVDPHFLKGDLVTQKEIAKRAAIHSSLRAKATACSEAVS</sequence>
<dbReference type="RefSeq" id="WP_021621387.1">
    <property type="nucleotide sequence ID" value="NZ_CABKST010000129.1"/>
</dbReference>
<dbReference type="OrthoDB" id="2666124at2"/>
<dbReference type="Proteomes" id="UP000561326">
    <property type="component" value="Unassembled WGS sequence"/>
</dbReference>
<organism evidence="1 2">
    <name type="scientific">Aneurinibacillus aneurinilyticus</name>
    <name type="common">Bacillus aneurinolyticus</name>
    <dbReference type="NCBI Taxonomy" id="1391"/>
    <lineage>
        <taxon>Bacteria</taxon>
        <taxon>Bacillati</taxon>
        <taxon>Bacillota</taxon>
        <taxon>Bacilli</taxon>
        <taxon>Bacillales</taxon>
        <taxon>Paenibacillaceae</taxon>
        <taxon>Aneurinibacillus group</taxon>
        <taxon>Aneurinibacillus</taxon>
    </lineage>
</organism>
<accession>A0A848CYD7</accession>